<sequence length="118" mass="12929">MKLTIADLVKAKVLQGVEKKEGAEDLQCPICGYHCVNNGGIECIRKADIYSEQKAFNQAIDTLYSQELDLGKLFDVEKMEKIILDNGYDIGGCGLGINSETLAEAICDKAAELVKEEK</sequence>
<protein>
    <submittedName>
        <fullName evidence="1">Uncharacterized protein</fullName>
    </submittedName>
</protein>
<reference evidence="1" key="1">
    <citation type="submission" date="2020-03" db="EMBL/GenBank/DDBJ databases">
        <title>The deep terrestrial virosphere.</title>
        <authorList>
            <person name="Holmfeldt K."/>
            <person name="Nilsson E."/>
            <person name="Simone D."/>
            <person name="Lopez-Fernandez M."/>
            <person name="Wu X."/>
            <person name="de Brujin I."/>
            <person name="Lundin D."/>
            <person name="Andersson A."/>
            <person name="Bertilsson S."/>
            <person name="Dopson M."/>
        </authorList>
    </citation>
    <scope>NUCLEOTIDE SEQUENCE</scope>
    <source>
        <strain evidence="1">MM415B03132</strain>
    </source>
</reference>
<dbReference type="EMBL" id="MT142654">
    <property type="protein sequence ID" value="QJA86711.1"/>
    <property type="molecule type" value="Genomic_DNA"/>
</dbReference>
<organism evidence="1">
    <name type="scientific">viral metagenome</name>
    <dbReference type="NCBI Taxonomy" id="1070528"/>
    <lineage>
        <taxon>unclassified sequences</taxon>
        <taxon>metagenomes</taxon>
        <taxon>organismal metagenomes</taxon>
    </lineage>
</organism>
<accession>A0A6M3KYR9</accession>
<gene>
    <name evidence="1" type="ORF">MM415B03132_0017</name>
</gene>
<name>A0A6M3KYR9_9ZZZZ</name>
<evidence type="ECO:0000313" key="1">
    <source>
        <dbReference type="EMBL" id="QJA86711.1"/>
    </source>
</evidence>
<dbReference type="AlphaFoldDB" id="A0A6M3KYR9"/>
<proteinExistence type="predicted"/>